<gene>
    <name evidence="1" type="ORF">TorRG33x02_020200</name>
</gene>
<reference evidence="2" key="1">
    <citation type="submission" date="2016-06" db="EMBL/GenBank/DDBJ databases">
        <title>Parallel loss of symbiosis genes in relatives of nitrogen-fixing non-legume Parasponia.</title>
        <authorList>
            <person name="Van Velzen R."/>
            <person name="Holmer R."/>
            <person name="Bu F."/>
            <person name="Rutten L."/>
            <person name="Van Zeijl A."/>
            <person name="Liu W."/>
            <person name="Santuari L."/>
            <person name="Cao Q."/>
            <person name="Sharma T."/>
            <person name="Shen D."/>
            <person name="Roswanjaya Y."/>
            <person name="Wardhani T."/>
            <person name="Kalhor M.S."/>
            <person name="Jansen J."/>
            <person name="Van den Hoogen J."/>
            <person name="Gungor B."/>
            <person name="Hartog M."/>
            <person name="Hontelez J."/>
            <person name="Verver J."/>
            <person name="Yang W.-C."/>
            <person name="Schijlen E."/>
            <person name="Repin R."/>
            <person name="Schilthuizen M."/>
            <person name="Schranz E."/>
            <person name="Heidstra R."/>
            <person name="Miyata K."/>
            <person name="Fedorova E."/>
            <person name="Kohlen W."/>
            <person name="Bisseling T."/>
            <person name="Smit S."/>
            <person name="Geurts R."/>
        </authorList>
    </citation>
    <scope>NUCLEOTIDE SEQUENCE [LARGE SCALE GENOMIC DNA]</scope>
    <source>
        <strain evidence="2">cv. RG33-2</strain>
    </source>
</reference>
<dbReference type="Proteomes" id="UP000237000">
    <property type="component" value="Unassembled WGS sequence"/>
</dbReference>
<dbReference type="AlphaFoldDB" id="A0A2P5FWQ6"/>
<organism evidence="1 2">
    <name type="scientific">Trema orientale</name>
    <name type="common">Charcoal tree</name>
    <name type="synonym">Celtis orientalis</name>
    <dbReference type="NCBI Taxonomy" id="63057"/>
    <lineage>
        <taxon>Eukaryota</taxon>
        <taxon>Viridiplantae</taxon>
        <taxon>Streptophyta</taxon>
        <taxon>Embryophyta</taxon>
        <taxon>Tracheophyta</taxon>
        <taxon>Spermatophyta</taxon>
        <taxon>Magnoliopsida</taxon>
        <taxon>eudicotyledons</taxon>
        <taxon>Gunneridae</taxon>
        <taxon>Pentapetalae</taxon>
        <taxon>rosids</taxon>
        <taxon>fabids</taxon>
        <taxon>Rosales</taxon>
        <taxon>Cannabaceae</taxon>
        <taxon>Trema</taxon>
    </lineage>
</organism>
<proteinExistence type="predicted"/>
<name>A0A2P5FWQ6_TREOI</name>
<dbReference type="InParanoid" id="A0A2P5FWQ6"/>
<evidence type="ECO:0000313" key="2">
    <source>
        <dbReference type="Proteomes" id="UP000237000"/>
    </source>
</evidence>
<accession>A0A2P5FWQ6</accession>
<evidence type="ECO:0000313" key="1">
    <source>
        <dbReference type="EMBL" id="POO02236.1"/>
    </source>
</evidence>
<sequence length="103" mass="11787">MQGLCLTSFCSGILGYHDQTHTLGLVRPTYTGCTDTICIYISISIEKERSDSPLSDPFSLSARCFSYEPLRSLSLSLFFFLRKKKRRLKSLVKIDKKNIKMKL</sequence>
<dbReference type="OrthoDB" id="10388503at2759"/>
<protein>
    <submittedName>
        <fullName evidence="1">Uncharacterized protein</fullName>
    </submittedName>
</protein>
<dbReference type="EMBL" id="JXTC01000005">
    <property type="protein sequence ID" value="POO02236.1"/>
    <property type="molecule type" value="Genomic_DNA"/>
</dbReference>
<comment type="caution">
    <text evidence="1">The sequence shown here is derived from an EMBL/GenBank/DDBJ whole genome shotgun (WGS) entry which is preliminary data.</text>
</comment>
<keyword evidence="2" id="KW-1185">Reference proteome</keyword>